<dbReference type="Proteomes" id="UP001229251">
    <property type="component" value="Unassembled WGS sequence"/>
</dbReference>
<keyword evidence="2" id="KW-0813">Transport</keyword>
<dbReference type="CDD" id="cd18541">
    <property type="entry name" value="ABC_6TM_TmrB_like"/>
    <property type="match status" value="1"/>
</dbReference>
<feature type="transmembrane region" description="Helical" evidence="9">
    <location>
        <begin position="274"/>
        <end position="301"/>
    </location>
</feature>
<dbReference type="GO" id="GO:0016887">
    <property type="term" value="F:ATP hydrolysis activity"/>
    <property type="evidence" value="ECO:0007669"/>
    <property type="project" value="InterPro"/>
</dbReference>
<dbReference type="Pfam" id="PF00664">
    <property type="entry name" value="ABC_membrane"/>
    <property type="match status" value="1"/>
</dbReference>
<evidence type="ECO:0000256" key="3">
    <source>
        <dbReference type="ARBA" id="ARBA00022475"/>
    </source>
</evidence>
<dbReference type="Pfam" id="PF00005">
    <property type="entry name" value="ABC_tran"/>
    <property type="match status" value="1"/>
</dbReference>
<feature type="transmembrane region" description="Helical" evidence="9">
    <location>
        <begin position="160"/>
        <end position="178"/>
    </location>
</feature>
<dbReference type="FunFam" id="1.20.1560.10:FF:000011">
    <property type="entry name" value="Multidrug ABC transporter ATP-binding protein"/>
    <property type="match status" value="1"/>
</dbReference>
<keyword evidence="5" id="KW-0547">Nucleotide-binding</keyword>
<dbReference type="InterPro" id="IPR003593">
    <property type="entry name" value="AAA+_ATPase"/>
</dbReference>
<evidence type="ECO:0000259" key="10">
    <source>
        <dbReference type="PROSITE" id="PS50893"/>
    </source>
</evidence>
<evidence type="ECO:0000313" key="12">
    <source>
        <dbReference type="EMBL" id="MDK7187111.1"/>
    </source>
</evidence>
<evidence type="ECO:0000313" key="13">
    <source>
        <dbReference type="Proteomes" id="UP001229251"/>
    </source>
</evidence>
<evidence type="ECO:0000256" key="6">
    <source>
        <dbReference type="ARBA" id="ARBA00022840"/>
    </source>
</evidence>
<dbReference type="PROSITE" id="PS00211">
    <property type="entry name" value="ABC_TRANSPORTER_1"/>
    <property type="match status" value="1"/>
</dbReference>
<keyword evidence="7 9" id="KW-1133">Transmembrane helix</keyword>
<feature type="domain" description="ABC transmembrane type-1" evidence="11">
    <location>
        <begin position="19"/>
        <end position="303"/>
    </location>
</feature>
<keyword evidence="4 9" id="KW-0812">Transmembrane</keyword>
<dbReference type="GO" id="GO:0015421">
    <property type="term" value="F:ABC-type oligopeptide transporter activity"/>
    <property type="evidence" value="ECO:0007669"/>
    <property type="project" value="TreeGrafter"/>
</dbReference>
<dbReference type="RefSeq" id="WP_285065580.1">
    <property type="nucleotide sequence ID" value="NZ_JASOOE010000006.1"/>
</dbReference>
<gene>
    <name evidence="12" type="ORF">QP433_03865</name>
</gene>
<keyword evidence="3" id="KW-1003">Cell membrane</keyword>
<protein>
    <submittedName>
        <fullName evidence="12">ABC transporter transmembrane domain-containing protein</fullName>
    </submittedName>
</protein>
<dbReference type="InterPro" id="IPR027417">
    <property type="entry name" value="P-loop_NTPase"/>
</dbReference>
<dbReference type="Gene3D" id="1.20.1560.10">
    <property type="entry name" value="ABC transporter type 1, transmembrane domain"/>
    <property type="match status" value="1"/>
</dbReference>
<dbReference type="InterPro" id="IPR036640">
    <property type="entry name" value="ABC1_TM_sf"/>
</dbReference>
<proteinExistence type="predicted"/>
<feature type="transmembrane region" description="Helical" evidence="9">
    <location>
        <begin position="250"/>
        <end position="268"/>
    </location>
</feature>
<dbReference type="FunFam" id="3.40.50.300:FF:000221">
    <property type="entry name" value="Multidrug ABC transporter ATP-binding protein"/>
    <property type="match status" value="1"/>
</dbReference>
<dbReference type="SMART" id="SM00382">
    <property type="entry name" value="AAA"/>
    <property type="match status" value="1"/>
</dbReference>
<dbReference type="PANTHER" id="PTHR43394">
    <property type="entry name" value="ATP-DEPENDENT PERMEASE MDL1, MITOCHONDRIAL"/>
    <property type="match status" value="1"/>
</dbReference>
<accession>A0AAJ1V3A2</accession>
<evidence type="ECO:0000256" key="2">
    <source>
        <dbReference type="ARBA" id="ARBA00022448"/>
    </source>
</evidence>
<evidence type="ECO:0000256" key="8">
    <source>
        <dbReference type="ARBA" id="ARBA00023136"/>
    </source>
</evidence>
<feature type="transmembrane region" description="Helical" evidence="9">
    <location>
        <begin position="20"/>
        <end position="43"/>
    </location>
</feature>
<name>A0AAJ1V3A2_9LACT</name>
<reference evidence="12" key="1">
    <citation type="submission" date="2023-05" db="EMBL/GenBank/DDBJ databases">
        <title>Cataloging the Phylogenetic Diversity of Human Bladder Bacteria.</title>
        <authorList>
            <person name="Du J."/>
        </authorList>
    </citation>
    <scope>NUCLEOTIDE SEQUENCE</scope>
    <source>
        <strain evidence="12">UMB1231</strain>
    </source>
</reference>
<evidence type="ECO:0000256" key="1">
    <source>
        <dbReference type="ARBA" id="ARBA00004651"/>
    </source>
</evidence>
<evidence type="ECO:0000256" key="5">
    <source>
        <dbReference type="ARBA" id="ARBA00022741"/>
    </source>
</evidence>
<dbReference type="SUPFAM" id="SSF52540">
    <property type="entry name" value="P-loop containing nucleoside triphosphate hydrolases"/>
    <property type="match status" value="1"/>
</dbReference>
<organism evidence="12 13">
    <name type="scientific">Facklamia hominis</name>
    <dbReference type="NCBI Taxonomy" id="178214"/>
    <lineage>
        <taxon>Bacteria</taxon>
        <taxon>Bacillati</taxon>
        <taxon>Bacillota</taxon>
        <taxon>Bacilli</taxon>
        <taxon>Lactobacillales</taxon>
        <taxon>Aerococcaceae</taxon>
        <taxon>Facklamia</taxon>
    </lineage>
</organism>
<feature type="transmembrane region" description="Helical" evidence="9">
    <location>
        <begin position="55"/>
        <end position="73"/>
    </location>
</feature>
<comment type="subcellular location">
    <subcellularLocation>
        <location evidence="1">Cell membrane</location>
        <topology evidence="1">Multi-pass membrane protein</topology>
    </subcellularLocation>
</comment>
<feature type="domain" description="ABC transporter" evidence="10">
    <location>
        <begin position="336"/>
        <end position="571"/>
    </location>
</feature>
<dbReference type="PROSITE" id="PS50893">
    <property type="entry name" value="ABC_TRANSPORTER_2"/>
    <property type="match status" value="1"/>
</dbReference>
<evidence type="ECO:0000259" key="11">
    <source>
        <dbReference type="PROSITE" id="PS50929"/>
    </source>
</evidence>
<dbReference type="AlphaFoldDB" id="A0AAJ1V3A2"/>
<dbReference type="GO" id="GO:0005524">
    <property type="term" value="F:ATP binding"/>
    <property type="evidence" value="ECO:0007669"/>
    <property type="project" value="UniProtKB-KW"/>
</dbReference>
<dbReference type="InterPro" id="IPR017871">
    <property type="entry name" value="ABC_transporter-like_CS"/>
</dbReference>
<dbReference type="InterPro" id="IPR003439">
    <property type="entry name" value="ABC_transporter-like_ATP-bd"/>
</dbReference>
<sequence length="589" mass="66818">MNMFAKLGWFLKQEKKSYIIGITMLTLLSLITGFVPLIIGRIIDTMASHQMQPQSLLYWVLLLITIAIVQYAMRYVWRMAIFGTSAQLEQILRARLFHHFMRMDKDFFHKYRTGDLMARTTNDLGAIRMVAAGGILTLVDSLSQGLITLFMMFFVVDWKLSLITIIPIPFLAIIINYIGRQLHYYSKKAQVAFASMNDKVQESVTGMKVIKTFGEEERDIQDFKDHTFAVVQANQKVYVYNALFRPSSQLIMGISTILALFFGGFQVVQGQLTVGLLVAFISYITRLTWPMIAVGQLFNILQRGAASYDRIEEILEERSHIIESLNPIQKPIQAPLEFDIAAFSYERNDNIELKNCYFKLEANQTLGIVGKTGSGKSTIFHLLMREYDDYQGQIAFVNQDIKQYSLDSLLNHIGYVPQDTFLFSTSILENIRYAKPTASQEEVERAAKLAAIHQDILDFPEGYQTLVGERGVALSGGQKQRIAIARALLIDPQLLILDDALSAVDAKTEEAILDAVKESSEDRMTIISAHRISSVMHAQEILVLEDGCIVERGNHQELLALDGWYAKMYHQQELNRLKGDEVDGSKFNE</sequence>
<evidence type="ECO:0000256" key="7">
    <source>
        <dbReference type="ARBA" id="ARBA00022989"/>
    </source>
</evidence>
<keyword evidence="8 9" id="KW-0472">Membrane</keyword>
<dbReference type="Gene3D" id="3.40.50.300">
    <property type="entry name" value="P-loop containing nucleotide triphosphate hydrolases"/>
    <property type="match status" value="1"/>
</dbReference>
<dbReference type="EMBL" id="JASOOE010000006">
    <property type="protein sequence ID" value="MDK7187111.1"/>
    <property type="molecule type" value="Genomic_DNA"/>
</dbReference>
<dbReference type="InterPro" id="IPR011527">
    <property type="entry name" value="ABC1_TM_dom"/>
</dbReference>
<feature type="transmembrane region" description="Helical" evidence="9">
    <location>
        <begin position="129"/>
        <end position="154"/>
    </location>
</feature>
<dbReference type="GO" id="GO:0005886">
    <property type="term" value="C:plasma membrane"/>
    <property type="evidence" value="ECO:0007669"/>
    <property type="project" value="UniProtKB-SubCell"/>
</dbReference>
<evidence type="ECO:0000256" key="4">
    <source>
        <dbReference type="ARBA" id="ARBA00022692"/>
    </source>
</evidence>
<dbReference type="PANTHER" id="PTHR43394:SF1">
    <property type="entry name" value="ATP-BINDING CASSETTE SUB-FAMILY B MEMBER 10, MITOCHONDRIAL"/>
    <property type="match status" value="1"/>
</dbReference>
<dbReference type="InterPro" id="IPR039421">
    <property type="entry name" value="Type_1_exporter"/>
</dbReference>
<keyword evidence="6" id="KW-0067">ATP-binding</keyword>
<comment type="caution">
    <text evidence="12">The sequence shown here is derived from an EMBL/GenBank/DDBJ whole genome shotgun (WGS) entry which is preliminary data.</text>
</comment>
<dbReference type="SUPFAM" id="SSF90123">
    <property type="entry name" value="ABC transporter transmembrane region"/>
    <property type="match status" value="1"/>
</dbReference>
<evidence type="ECO:0000256" key="9">
    <source>
        <dbReference type="SAM" id="Phobius"/>
    </source>
</evidence>
<dbReference type="PROSITE" id="PS50929">
    <property type="entry name" value="ABC_TM1F"/>
    <property type="match status" value="1"/>
</dbReference>